<dbReference type="CDD" id="cd02440">
    <property type="entry name" value="AdoMet_MTases"/>
    <property type="match status" value="1"/>
</dbReference>
<gene>
    <name evidence="2" type="ORF">B7463_g11135</name>
</gene>
<evidence type="ECO:0000259" key="1">
    <source>
        <dbReference type="Pfam" id="PF13649"/>
    </source>
</evidence>
<protein>
    <recommendedName>
        <fullName evidence="1">Methyltransferase domain-containing protein</fullName>
    </recommendedName>
</protein>
<dbReference type="Pfam" id="PF13649">
    <property type="entry name" value="Methyltransf_25"/>
    <property type="match status" value="1"/>
</dbReference>
<dbReference type="PANTHER" id="PTHR44942:SF10">
    <property type="entry name" value="METHYLTRANSFERASE TYPE 11 DOMAIN-CONTAINING PROTEIN"/>
    <property type="match status" value="1"/>
</dbReference>
<accession>A0A3E2GVQ3</accession>
<organism evidence="2 3">
    <name type="scientific">Scytalidium lignicola</name>
    <name type="common">Hyphomycete</name>
    <dbReference type="NCBI Taxonomy" id="5539"/>
    <lineage>
        <taxon>Eukaryota</taxon>
        <taxon>Fungi</taxon>
        <taxon>Dikarya</taxon>
        <taxon>Ascomycota</taxon>
        <taxon>Pezizomycotina</taxon>
        <taxon>Leotiomycetes</taxon>
        <taxon>Leotiomycetes incertae sedis</taxon>
        <taxon>Scytalidium</taxon>
    </lineage>
</organism>
<dbReference type="InterPro" id="IPR029063">
    <property type="entry name" value="SAM-dependent_MTases_sf"/>
</dbReference>
<feature type="domain" description="Methyltransferase" evidence="1">
    <location>
        <begin position="47"/>
        <end position="144"/>
    </location>
</feature>
<sequence length="506" mass="55525">MTSDPTFRSYKLDQAQQYAGLRPGYPSVLYDHIFAQHAATSGSFNFVLDVGCGPGIATRDLAPAFKHAVGVDPGEEMLKAARERGGETKSGEKIRFELCEAEKIASAPGVPLGELDMITAATASHWFDMKKFWEQAAQLLRPGGTVAIWTKGDHYARKKLPSPSLPLVALLFLSPIPSKFQPDPDPDPAMPYAAKIKEIQDAFQRVVEPYQLLGNRIARNMYDDLVLPWVADPSQTAFPKEKFQRFDWDRGGVLSDGKDFLGGSHEVPFGVYEKVMGTISPVTRWREAHPELAGTERDCVTEVVRKLKCIRVFASIALVQLESKVAPRPRGDTGCAHSGWLPTDRLHVPPGKTVLDLQPLSVTADLDSRGAFSCDLRNPQVLHHVVQKVHGSGRTTDRLGSQALEPYPAALISGVFGTIVEGDGSHVHENGPVIVSTGPIRHIDAAVQFLQIQHMRGMAKHLSGYSMVPKGLKIDGINDLVAPVKQYCPRRSRADVQVLRISRGIR</sequence>
<feature type="non-terminal residue" evidence="2">
    <location>
        <position position="1"/>
    </location>
</feature>
<dbReference type="EMBL" id="NCSJ02000353">
    <property type="protein sequence ID" value="RFU25201.1"/>
    <property type="molecule type" value="Genomic_DNA"/>
</dbReference>
<evidence type="ECO:0000313" key="2">
    <source>
        <dbReference type="EMBL" id="RFU25201.1"/>
    </source>
</evidence>
<dbReference type="Gene3D" id="3.40.50.150">
    <property type="entry name" value="Vaccinia Virus protein VP39"/>
    <property type="match status" value="1"/>
</dbReference>
<dbReference type="SUPFAM" id="SSF53335">
    <property type="entry name" value="S-adenosyl-L-methionine-dependent methyltransferases"/>
    <property type="match status" value="1"/>
</dbReference>
<evidence type="ECO:0000313" key="3">
    <source>
        <dbReference type="Proteomes" id="UP000258309"/>
    </source>
</evidence>
<reference evidence="2 3" key="1">
    <citation type="submission" date="2018-05" db="EMBL/GenBank/DDBJ databases">
        <title>Draft genome sequence of Scytalidium lignicola DSM 105466, a ubiquitous saprotrophic fungus.</title>
        <authorList>
            <person name="Buettner E."/>
            <person name="Gebauer A.M."/>
            <person name="Hofrichter M."/>
            <person name="Liers C."/>
            <person name="Kellner H."/>
        </authorList>
    </citation>
    <scope>NUCLEOTIDE SEQUENCE [LARGE SCALE GENOMIC DNA]</scope>
    <source>
        <strain evidence="2 3">DSM 105466</strain>
    </source>
</reference>
<dbReference type="InterPro" id="IPR051052">
    <property type="entry name" value="Diverse_substrate_MTase"/>
</dbReference>
<dbReference type="AlphaFoldDB" id="A0A3E2GVQ3"/>
<keyword evidence="3" id="KW-1185">Reference proteome</keyword>
<proteinExistence type="predicted"/>
<dbReference type="InterPro" id="IPR041698">
    <property type="entry name" value="Methyltransf_25"/>
</dbReference>
<dbReference type="InterPro" id="IPR018253">
    <property type="entry name" value="DnaJ_domain_CS"/>
</dbReference>
<dbReference type="OrthoDB" id="10027013at2759"/>
<comment type="caution">
    <text evidence="2">The sequence shown here is derived from an EMBL/GenBank/DDBJ whole genome shotgun (WGS) entry which is preliminary data.</text>
</comment>
<dbReference type="PROSITE" id="PS00636">
    <property type="entry name" value="DNAJ_1"/>
    <property type="match status" value="1"/>
</dbReference>
<dbReference type="STRING" id="5539.A0A3E2GVQ3"/>
<feature type="non-terminal residue" evidence="2">
    <location>
        <position position="506"/>
    </location>
</feature>
<name>A0A3E2GVQ3_SCYLI</name>
<dbReference type="PANTHER" id="PTHR44942">
    <property type="entry name" value="METHYLTRANSF_11 DOMAIN-CONTAINING PROTEIN"/>
    <property type="match status" value="1"/>
</dbReference>
<dbReference type="Proteomes" id="UP000258309">
    <property type="component" value="Unassembled WGS sequence"/>
</dbReference>